<name>A0ABU8ESG7_9GAMM</name>
<dbReference type="EMBL" id="JBAWKS010000001">
    <property type="protein sequence ID" value="MEI4549919.1"/>
    <property type="molecule type" value="Genomic_DNA"/>
</dbReference>
<evidence type="ECO:0000313" key="1">
    <source>
        <dbReference type="EMBL" id="MEI4549919.1"/>
    </source>
</evidence>
<reference evidence="1 2" key="1">
    <citation type="submission" date="2023-12" db="EMBL/GenBank/DDBJ databases">
        <title>Friends and Foes: Symbiotic and Algicidal bacterial influence on Karenia brevis blooms.</title>
        <authorList>
            <person name="Fei C."/>
            <person name="Mohamed A.R."/>
            <person name="Booker A."/>
            <person name="Arshad M."/>
            <person name="Klass S."/>
            <person name="Ahn S."/>
            <person name="Gilbert P.M."/>
            <person name="Heil C.A."/>
            <person name="Martinez J.M."/>
            <person name="Amin S.A."/>
        </authorList>
    </citation>
    <scope>NUCLEOTIDE SEQUENCE [LARGE SCALE GENOMIC DNA]</scope>
    <source>
        <strain evidence="1 2">CE15</strain>
    </source>
</reference>
<accession>A0ABU8ESG7</accession>
<proteinExistence type="predicted"/>
<dbReference type="Proteomes" id="UP001382455">
    <property type="component" value="Unassembled WGS sequence"/>
</dbReference>
<protein>
    <submittedName>
        <fullName evidence="1">Uncharacterized protein</fullName>
    </submittedName>
</protein>
<comment type="caution">
    <text evidence="1">The sequence shown here is derived from an EMBL/GenBank/DDBJ whole genome shotgun (WGS) entry which is preliminary data.</text>
</comment>
<gene>
    <name evidence="1" type="ORF">WAE96_09545</name>
</gene>
<evidence type="ECO:0000313" key="2">
    <source>
        <dbReference type="Proteomes" id="UP001382455"/>
    </source>
</evidence>
<sequence length="262" mass="30551">MATLVKRKKPCTKCDSLYNYKCRSCVGCSKKKSKSLYSQSLKSDGKKRNTNRKLAAQAGNKIYESICSICGHDEKYVSSAGCVSCHIKNGKNAYAKKVRFKEHKERLDFHYQIIFNTLMDFDGEVSEWYQWAIKNPDFEKSIVEAIRKKGREDDKRVNAYHALEQAIQNGEKEAEEINALENNPAFTIYLKALQLYERSPSNPKYILNLLEAEFDMHSIVRKKHEEHPNYPKKYFLFNPDDVPEGDNFKFYFELQILKSKLK</sequence>
<dbReference type="RefSeq" id="WP_336435287.1">
    <property type="nucleotide sequence ID" value="NZ_JBAWKS010000001.1"/>
</dbReference>
<organism evidence="1 2">
    <name type="scientific">Pseudoalteromonas spongiae</name>
    <dbReference type="NCBI Taxonomy" id="298657"/>
    <lineage>
        <taxon>Bacteria</taxon>
        <taxon>Pseudomonadati</taxon>
        <taxon>Pseudomonadota</taxon>
        <taxon>Gammaproteobacteria</taxon>
        <taxon>Alteromonadales</taxon>
        <taxon>Pseudoalteromonadaceae</taxon>
        <taxon>Pseudoalteromonas</taxon>
    </lineage>
</organism>
<keyword evidence="2" id="KW-1185">Reference proteome</keyword>